<evidence type="ECO:0000256" key="1">
    <source>
        <dbReference type="SAM" id="MobiDB-lite"/>
    </source>
</evidence>
<dbReference type="Proteomes" id="UP000027135">
    <property type="component" value="Unassembled WGS sequence"/>
</dbReference>
<feature type="compositionally biased region" description="Low complexity" evidence="1">
    <location>
        <begin position="24"/>
        <end position="45"/>
    </location>
</feature>
<dbReference type="InParanoid" id="A0A067R344"/>
<gene>
    <name evidence="2" type="ORF">L798_12441</name>
</gene>
<protein>
    <submittedName>
        <fullName evidence="2">Uncharacterized protein</fullName>
    </submittedName>
</protein>
<accession>A0A067R344</accession>
<dbReference type="AlphaFoldDB" id="A0A067R344"/>
<proteinExistence type="predicted"/>
<name>A0A067R344_ZOONE</name>
<organism evidence="2 3">
    <name type="scientific">Zootermopsis nevadensis</name>
    <name type="common">Dampwood termite</name>
    <dbReference type="NCBI Taxonomy" id="136037"/>
    <lineage>
        <taxon>Eukaryota</taxon>
        <taxon>Metazoa</taxon>
        <taxon>Ecdysozoa</taxon>
        <taxon>Arthropoda</taxon>
        <taxon>Hexapoda</taxon>
        <taxon>Insecta</taxon>
        <taxon>Pterygota</taxon>
        <taxon>Neoptera</taxon>
        <taxon>Polyneoptera</taxon>
        <taxon>Dictyoptera</taxon>
        <taxon>Blattodea</taxon>
        <taxon>Blattoidea</taxon>
        <taxon>Termitoidae</taxon>
        <taxon>Termopsidae</taxon>
        <taxon>Zootermopsis</taxon>
    </lineage>
</organism>
<evidence type="ECO:0000313" key="3">
    <source>
        <dbReference type="Proteomes" id="UP000027135"/>
    </source>
</evidence>
<dbReference type="EMBL" id="KK852942">
    <property type="protein sequence ID" value="KDR13500.1"/>
    <property type="molecule type" value="Genomic_DNA"/>
</dbReference>
<evidence type="ECO:0000313" key="2">
    <source>
        <dbReference type="EMBL" id="KDR13500.1"/>
    </source>
</evidence>
<keyword evidence="3" id="KW-1185">Reference proteome</keyword>
<sequence>MMNAILGSSEKLTAPPTRKLSTATSCSESTPTTQTTENPTVVGKT</sequence>
<reference evidence="2 3" key="1">
    <citation type="journal article" date="2014" name="Nat. Commun.">
        <title>Molecular traces of alternative social organization in a termite genome.</title>
        <authorList>
            <person name="Terrapon N."/>
            <person name="Li C."/>
            <person name="Robertson H.M."/>
            <person name="Ji L."/>
            <person name="Meng X."/>
            <person name="Booth W."/>
            <person name="Chen Z."/>
            <person name="Childers C.P."/>
            <person name="Glastad K.M."/>
            <person name="Gokhale K."/>
            <person name="Gowin J."/>
            <person name="Gronenberg W."/>
            <person name="Hermansen R.A."/>
            <person name="Hu H."/>
            <person name="Hunt B.G."/>
            <person name="Huylmans A.K."/>
            <person name="Khalil S.M."/>
            <person name="Mitchell R.D."/>
            <person name="Munoz-Torres M.C."/>
            <person name="Mustard J.A."/>
            <person name="Pan H."/>
            <person name="Reese J.T."/>
            <person name="Scharf M.E."/>
            <person name="Sun F."/>
            <person name="Vogel H."/>
            <person name="Xiao J."/>
            <person name="Yang W."/>
            <person name="Yang Z."/>
            <person name="Yang Z."/>
            <person name="Zhou J."/>
            <person name="Zhu J."/>
            <person name="Brent C.S."/>
            <person name="Elsik C.G."/>
            <person name="Goodisman M.A."/>
            <person name="Liberles D.A."/>
            <person name="Roe R.M."/>
            <person name="Vargo E.L."/>
            <person name="Vilcinskas A."/>
            <person name="Wang J."/>
            <person name="Bornberg-Bauer E."/>
            <person name="Korb J."/>
            <person name="Zhang G."/>
            <person name="Liebig J."/>
        </authorList>
    </citation>
    <scope>NUCLEOTIDE SEQUENCE [LARGE SCALE GENOMIC DNA]</scope>
    <source>
        <tissue evidence="2">Whole organism</tissue>
    </source>
</reference>
<feature type="region of interest" description="Disordered" evidence="1">
    <location>
        <begin position="1"/>
        <end position="45"/>
    </location>
</feature>